<evidence type="ECO:0000313" key="3">
    <source>
        <dbReference type="EMBL" id="SCW53799.1"/>
    </source>
</evidence>
<dbReference type="Proteomes" id="UP000199150">
    <property type="component" value="Unassembled WGS sequence"/>
</dbReference>
<feature type="transmembrane region" description="Helical" evidence="2">
    <location>
        <begin position="6"/>
        <end position="26"/>
    </location>
</feature>
<dbReference type="AlphaFoldDB" id="A0A1G4RC33"/>
<evidence type="ECO:0008006" key="5">
    <source>
        <dbReference type="Google" id="ProtNLM"/>
    </source>
</evidence>
<accession>A0A1G4RC33</accession>
<evidence type="ECO:0000256" key="1">
    <source>
        <dbReference type="SAM" id="Coils"/>
    </source>
</evidence>
<keyword evidence="2" id="KW-0472">Membrane</keyword>
<feature type="coiled-coil region" evidence="1">
    <location>
        <begin position="36"/>
        <end position="70"/>
    </location>
</feature>
<dbReference type="OrthoDB" id="7632474at2"/>
<protein>
    <recommendedName>
        <fullName evidence="5">Phage shock protein B</fullName>
    </recommendedName>
</protein>
<keyword evidence="2" id="KW-1133">Transmembrane helix</keyword>
<reference evidence="4" key="1">
    <citation type="submission" date="2016-10" db="EMBL/GenBank/DDBJ databases">
        <authorList>
            <person name="Varghese N."/>
            <person name="Submissions S."/>
        </authorList>
    </citation>
    <scope>NUCLEOTIDE SEQUENCE [LARGE SCALE GENOMIC DNA]</scope>
    <source>
        <strain evidence="4">CGMCC 1.3431</strain>
    </source>
</reference>
<sequence>MNFWQAVPVAAVITIVIQTAFVLLWVGRAGARLDMMEQRLEQQAGVNERLARLEEQAFAQRATLDRIETKLDREYS</sequence>
<keyword evidence="4" id="KW-1185">Reference proteome</keyword>
<name>A0A1G4RC33_9CAUL</name>
<organism evidence="3 4">
    <name type="scientific">Asticcacaulis taihuensis</name>
    <dbReference type="NCBI Taxonomy" id="260084"/>
    <lineage>
        <taxon>Bacteria</taxon>
        <taxon>Pseudomonadati</taxon>
        <taxon>Pseudomonadota</taxon>
        <taxon>Alphaproteobacteria</taxon>
        <taxon>Caulobacterales</taxon>
        <taxon>Caulobacteraceae</taxon>
        <taxon>Asticcacaulis</taxon>
    </lineage>
</organism>
<dbReference type="STRING" id="260084.SAMN02927928_1723"/>
<gene>
    <name evidence="3" type="ORF">SAMN02927928_1723</name>
</gene>
<proteinExistence type="predicted"/>
<keyword evidence="1" id="KW-0175">Coiled coil</keyword>
<evidence type="ECO:0000256" key="2">
    <source>
        <dbReference type="SAM" id="Phobius"/>
    </source>
</evidence>
<keyword evidence="2" id="KW-0812">Transmembrane</keyword>
<dbReference type="EMBL" id="FMTS01000002">
    <property type="protein sequence ID" value="SCW53799.1"/>
    <property type="molecule type" value="Genomic_DNA"/>
</dbReference>
<evidence type="ECO:0000313" key="4">
    <source>
        <dbReference type="Proteomes" id="UP000199150"/>
    </source>
</evidence>
<dbReference type="RefSeq" id="WP_090646487.1">
    <property type="nucleotide sequence ID" value="NZ_CBCRYE010000004.1"/>
</dbReference>